<protein>
    <recommendedName>
        <fullName evidence="3">Fe-S oxidoreductase</fullName>
    </recommendedName>
</protein>
<evidence type="ECO:0000313" key="1">
    <source>
        <dbReference type="EMBL" id="KTQ95741.1"/>
    </source>
</evidence>
<name>A0A175R8R2_9HYPH</name>
<evidence type="ECO:0008006" key="3">
    <source>
        <dbReference type="Google" id="ProtNLM"/>
    </source>
</evidence>
<organism evidence="1 2">
    <name type="scientific">Aureimonas ureilytica</name>
    <dbReference type="NCBI Taxonomy" id="401562"/>
    <lineage>
        <taxon>Bacteria</taxon>
        <taxon>Pseudomonadati</taxon>
        <taxon>Pseudomonadota</taxon>
        <taxon>Alphaproteobacteria</taxon>
        <taxon>Hyphomicrobiales</taxon>
        <taxon>Aurantimonadaceae</taxon>
        <taxon>Aureimonas</taxon>
    </lineage>
</organism>
<sequence>MAVAKTKTWAKAPSPCISVCKFRDNGHCIGCGMTKPEKKRFKKLGGKAEKKGFLTLLVARLEASGRLGYWSRMYRRRCDKKDRPCPLDKLDAARGAEALDKPRVAA</sequence>
<dbReference type="STRING" id="401562.NS365_02250"/>
<dbReference type="Pfam" id="PF06945">
    <property type="entry name" value="DUF1289"/>
    <property type="match status" value="1"/>
</dbReference>
<dbReference type="EMBL" id="LDPZ01000020">
    <property type="protein sequence ID" value="KTQ95741.1"/>
    <property type="molecule type" value="Genomic_DNA"/>
</dbReference>
<dbReference type="RefSeq" id="WP_058634876.1">
    <property type="nucleotide sequence ID" value="NZ_LDPZ01000020.1"/>
</dbReference>
<proteinExistence type="predicted"/>
<dbReference type="AlphaFoldDB" id="A0A175R8R2"/>
<comment type="caution">
    <text evidence="1">The sequence shown here is derived from an EMBL/GenBank/DDBJ whole genome shotgun (WGS) entry which is preliminary data.</text>
</comment>
<evidence type="ECO:0000313" key="2">
    <source>
        <dbReference type="Proteomes" id="UP000078272"/>
    </source>
</evidence>
<dbReference type="PATRIC" id="fig|401562.3.peg.1474"/>
<dbReference type="Proteomes" id="UP000078272">
    <property type="component" value="Unassembled WGS sequence"/>
</dbReference>
<reference evidence="1 2" key="1">
    <citation type="journal article" date="2016" name="Front. Microbiol.">
        <title>Genomic Resource of Rice Seed Associated Bacteria.</title>
        <authorList>
            <person name="Midha S."/>
            <person name="Bansal K."/>
            <person name="Sharma S."/>
            <person name="Kumar N."/>
            <person name="Patil P.P."/>
            <person name="Chaudhry V."/>
            <person name="Patil P.B."/>
        </authorList>
    </citation>
    <scope>NUCLEOTIDE SEQUENCE [LARGE SCALE GENOMIC DNA]</scope>
    <source>
        <strain evidence="1 2">NS226</strain>
    </source>
</reference>
<accession>A0A175R8R2</accession>
<dbReference type="InterPro" id="IPR010710">
    <property type="entry name" value="DUF1289"/>
</dbReference>
<gene>
    <name evidence="1" type="ORF">NS226_10005</name>
</gene>